<comment type="similarity">
    <text evidence="2">Belongs to the FPP/GGPP synthase family.</text>
</comment>
<evidence type="ECO:0000256" key="5">
    <source>
        <dbReference type="ARBA" id="ARBA00022842"/>
    </source>
</evidence>
<dbReference type="PANTHER" id="PTHR12001">
    <property type="entry name" value="GERANYLGERANYL PYROPHOSPHATE SYNTHASE"/>
    <property type="match status" value="1"/>
</dbReference>
<evidence type="ECO:0000256" key="1">
    <source>
        <dbReference type="ARBA" id="ARBA00001946"/>
    </source>
</evidence>
<comment type="caution">
    <text evidence="6">The sequence shown here is derived from an EMBL/GenBank/DDBJ whole genome shotgun (WGS) entry which is preliminary data.</text>
</comment>
<accession>A0A2A2DB84</accession>
<dbReference type="GO" id="GO:0046872">
    <property type="term" value="F:metal ion binding"/>
    <property type="evidence" value="ECO:0007669"/>
    <property type="project" value="UniProtKB-KW"/>
</dbReference>
<name>A0A2A2DB84_9ACTN</name>
<keyword evidence="5" id="KW-0460">Magnesium</keyword>
<dbReference type="Pfam" id="PF00348">
    <property type="entry name" value="polyprenyl_synt"/>
    <property type="match status" value="1"/>
</dbReference>
<dbReference type="InterPro" id="IPR008949">
    <property type="entry name" value="Isoprenoid_synthase_dom_sf"/>
</dbReference>
<evidence type="ECO:0000256" key="3">
    <source>
        <dbReference type="ARBA" id="ARBA00022679"/>
    </source>
</evidence>
<organism evidence="6 7">
    <name type="scientific">Streptomyces albireticuli</name>
    <dbReference type="NCBI Taxonomy" id="1940"/>
    <lineage>
        <taxon>Bacteria</taxon>
        <taxon>Bacillati</taxon>
        <taxon>Actinomycetota</taxon>
        <taxon>Actinomycetes</taxon>
        <taxon>Kitasatosporales</taxon>
        <taxon>Streptomycetaceae</taxon>
        <taxon>Streptomyces</taxon>
    </lineage>
</organism>
<dbReference type="AlphaFoldDB" id="A0A2A2DB84"/>
<dbReference type="SUPFAM" id="SSF48576">
    <property type="entry name" value="Terpenoid synthases"/>
    <property type="match status" value="1"/>
</dbReference>
<dbReference type="Proteomes" id="UP000218944">
    <property type="component" value="Unassembled WGS sequence"/>
</dbReference>
<dbReference type="Gene3D" id="1.10.600.10">
    <property type="entry name" value="Farnesyl Diphosphate Synthase"/>
    <property type="match status" value="1"/>
</dbReference>
<evidence type="ECO:0000313" key="7">
    <source>
        <dbReference type="Proteomes" id="UP000218944"/>
    </source>
</evidence>
<gene>
    <name evidence="6" type="ORF">CK936_12695</name>
</gene>
<comment type="cofactor">
    <cofactor evidence="1">
        <name>Mg(2+)</name>
        <dbReference type="ChEBI" id="CHEBI:18420"/>
    </cofactor>
</comment>
<proteinExistence type="inferred from homology"/>
<keyword evidence="3" id="KW-0808">Transferase</keyword>
<evidence type="ECO:0008006" key="8">
    <source>
        <dbReference type="Google" id="ProtNLM"/>
    </source>
</evidence>
<evidence type="ECO:0000256" key="2">
    <source>
        <dbReference type="ARBA" id="ARBA00006706"/>
    </source>
</evidence>
<reference evidence="6 7" key="1">
    <citation type="submission" date="2017-08" db="EMBL/GenBank/DDBJ databases">
        <title>Genome sequence of Streptomyces albireticuli NRRL B-1670.</title>
        <authorList>
            <person name="Graham D.E."/>
            <person name="Mahan K.M."/>
            <person name="Klingeman D.M."/>
            <person name="Hettich R.L."/>
            <person name="Parry R.J."/>
            <person name="Spain J.C."/>
        </authorList>
    </citation>
    <scope>NUCLEOTIDE SEQUENCE [LARGE SCALE GENOMIC DNA]</scope>
    <source>
        <strain evidence="6 7">NRRL B-1670</strain>
    </source>
</reference>
<sequence length="216" mass="23423">MSACLPTHAPPPALDLRRLHEPVEEVLTQFLDRKAQSLSEGGRLPDLVSPLRDFLGAGGKRIRPLLAMIGWHAAGATGNPATAHHLAASLELFHAFCLIHDDVMDHSTTRRGAVVVRHVTLQGRHVGDGDRRPGRSRRRCDRGRCDHHGVGLLERAAGCGLIALGGPPRGELYEVGNRRRSRRAPIGTRLSARTAPIDLTIPLLASEGVWSYRGAP</sequence>
<dbReference type="PANTHER" id="PTHR12001:SF85">
    <property type="entry name" value="SHORT CHAIN ISOPRENYL DIPHOSPHATE SYNTHASE"/>
    <property type="match status" value="1"/>
</dbReference>
<dbReference type="InterPro" id="IPR033749">
    <property type="entry name" value="Polyprenyl_synt_CS"/>
</dbReference>
<dbReference type="RefSeq" id="WP_095581071.1">
    <property type="nucleotide sequence ID" value="NZ_JAJQQQ010000031.1"/>
</dbReference>
<evidence type="ECO:0000313" key="6">
    <source>
        <dbReference type="EMBL" id="PAU48552.1"/>
    </source>
</evidence>
<dbReference type="GO" id="GO:0008299">
    <property type="term" value="P:isoprenoid biosynthetic process"/>
    <property type="evidence" value="ECO:0007669"/>
    <property type="project" value="InterPro"/>
</dbReference>
<evidence type="ECO:0000256" key="4">
    <source>
        <dbReference type="ARBA" id="ARBA00022723"/>
    </source>
</evidence>
<keyword evidence="4" id="KW-0479">Metal-binding</keyword>
<dbReference type="InterPro" id="IPR000092">
    <property type="entry name" value="Polyprenyl_synt"/>
</dbReference>
<dbReference type="EMBL" id="NSJV01000233">
    <property type="protein sequence ID" value="PAU48552.1"/>
    <property type="molecule type" value="Genomic_DNA"/>
</dbReference>
<dbReference type="PROSITE" id="PS00723">
    <property type="entry name" value="POLYPRENYL_SYNTHASE_1"/>
    <property type="match status" value="1"/>
</dbReference>
<protein>
    <recommendedName>
        <fullName evidence="8">Geranylgeranyl pyrophosphate synthase</fullName>
    </recommendedName>
</protein>
<keyword evidence="7" id="KW-1185">Reference proteome</keyword>
<dbReference type="GO" id="GO:0004659">
    <property type="term" value="F:prenyltransferase activity"/>
    <property type="evidence" value="ECO:0007669"/>
    <property type="project" value="InterPro"/>
</dbReference>